<dbReference type="PANTHER" id="PTHR47165:SF4">
    <property type="entry name" value="OS03G0429900 PROTEIN"/>
    <property type="match status" value="1"/>
</dbReference>
<keyword evidence="2" id="KW-0479">Metal-binding</keyword>
<accession>A0A9N7RL08</accession>
<evidence type="ECO:0000313" key="8">
    <source>
        <dbReference type="EMBL" id="CAA0833880.1"/>
    </source>
</evidence>
<keyword evidence="9" id="KW-1185">Reference proteome</keyword>
<comment type="caution">
    <text evidence="8">The sequence shown here is derived from an EMBL/GenBank/DDBJ whole genome shotgun (WGS) entry which is preliminary data.</text>
</comment>
<dbReference type="OrthoDB" id="914072at2759"/>
<evidence type="ECO:0000259" key="7">
    <source>
        <dbReference type="Pfam" id="PF08646"/>
    </source>
</evidence>
<dbReference type="CDD" id="cd04476">
    <property type="entry name" value="RPA1_DBD_C"/>
    <property type="match status" value="1"/>
</dbReference>
<feature type="domain" description="Replication factor A C-terminal" evidence="7">
    <location>
        <begin position="140"/>
        <end position="243"/>
    </location>
</feature>
<evidence type="ECO:0000256" key="4">
    <source>
        <dbReference type="ARBA" id="ARBA00022833"/>
    </source>
</evidence>
<dbReference type="AlphaFoldDB" id="A0A9N7RL08"/>
<comment type="similarity">
    <text evidence="1">Belongs to the replication factor A protein 1 family.</text>
</comment>
<dbReference type="InterPro" id="IPR047192">
    <property type="entry name" value="Euk_RPA1_DBD_C"/>
</dbReference>
<dbReference type="PANTHER" id="PTHR47165">
    <property type="entry name" value="OS03G0429900 PROTEIN"/>
    <property type="match status" value="1"/>
</dbReference>
<evidence type="ECO:0000256" key="3">
    <source>
        <dbReference type="ARBA" id="ARBA00022771"/>
    </source>
</evidence>
<reference evidence="8" key="1">
    <citation type="submission" date="2019-12" db="EMBL/GenBank/DDBJ databases">
        <authorList>
            <person name="Scholes J."/>
        </authorList>
    </citation>
    <scope>NUCLEOTIDE SEQUENCE</scope>
</reference>
<keyword evidence="4" id="KW-0862">Zinc</keyword>
<name>A0A9N7RL08_STRHE</name>
<evidence type="ECO:0000313" key="9">
    <source>
        <dbReference type="Proteomes" id="UP001153555"/>
    </source>
</evidence>
<dbReference type="InterPro" id="IPR012340">
    <property type="entry name" value="NA-bd_OB-fold"/>
</dbReference>
<proteinExistence type="inferred from homology"/>
<evidence type="ECO:0000256" key="6">
    <source>
        <dbReference type="SAM" id="MobiDB-lite"/>
    </source>
</evidence>
<dbReference type="EMBL" id="CACSLK010027842">
    <property type="protein sequence ID" value="CAA0833880.1"/>
    <property type="molecule type" value="Genomic_DNA"/>
</dbReference>
<protein>
    <recommendedName>
        <fullName evidence="7">Replication factor A C-terminal domain-containing protein</fullName>
    </recommendedName>
</protein>
<dbReference type="SUPFAM" id="SSF50249">
    <property type="entry name" value="Nucleic acid-binding proteins"/>
    <property type="match status" value="1"/>
</dbReference>
<dbReference type="Pfam" id="PF08646">
    <property type="entry name" value="Rep_fac-A_C"/>
    <property type="match status" value="1"/>
</dbReference>
<keyword evidence="3" id="KW-0863">Zinc-finger</keyword>
<evidence type="ECO:0000256" key="5">
    <source>
        <dbReference type="ARBA" id="ARBA00023125"/>
    </source>
</evidence>
<dbReference type="Gene3D" id="2.40.50.140">
    <property type="entry name" value="Nucleic acid-binding proteins"/>
    <property type="match status" value="2"/>
</dbReference>
<keyword evidence="5" id="KW-0238">DNA-binding</keyword>
<dbReference type="GO" id="GO:0008270">
    <property type="term" value="F:zinc ion binding"/>
    <property type="evidence" value="ECO:0007669"/>
    <property type="project" value="UniProtKB-KW"/>
</dbReference>
<evidence type="ECO:0000256" key="1">
    <source>
        <dbReference type="ARBA" id="ARBA00005690"/>
    </source>
</evidence>
<dbReference type="Proteomes" id="UP001153555">
    <property type="component" value="Unassembled WGS sequence"/>
</dbReference>
<feature type="region of interest" description="Disordered" evidence="6">
    <location>
        <begin position="339"/>
        <end position="362"/>
    </location>
</feature>
<gene>
    <name evidence="8" type="ORF">SHERM_29136</name>
</gene>
<organism evidence="8 9">
    <name type="scientific">Striga hermonthica</name>
    <name type="common">Purple witchweed</name>
    <name type="synonym">Buchnera hermonthica</name>
    <dbReference type="NCBI Taxonomy" id="68872"/>
    <lineage>
        <taxon>Eukaryota</taxon>
        <taxon>Viridiplantae</taxon>
        <taxon>Streptophyta</taxon>
        <taxon>Embryophyta</taxon>
        <taxon>Tracheophyta</taxon>
        <taxon>Spermatophyta</taxon>
        <taxon>Magnoliopsida</taxon>
        <taxon>eudicotyledons</taxon>
        <taxon>Gunneridae</taxon>
        <taxon>Pentapetalae</taxon>
        <taxon>asterids</taxon>
        <taxon>lamiids</taxon>
        <taxon>Lamiales</taxon>
        <taxon>Orobanchaceae</taxon>
        <taxon>Buchnereae</taxon>
        <taxon>Striga</taxon>
    </lineage>
</organism>
<dbReference type="InterPro" id="IPR013955">
    <property type="entry name" value="Rep_factor-A_C"/>
</dbReference>
<dbReference type="GO" id="GO:0003677">
    <property type="term" value="F:DNA binding"/>
    <property type="evidence" value="ECO:0007669"/>
    <property type="project" value="UniProtKB-KW"/>
</dbReference>
<sequence>MIVFHLIDLEENKLCCTLWNEYVDNFLQHEQEHAGVDGRPWIMIINLCRAKPFDGRPNLTTSQNITRLISNEVPEIQEFRTRFATARVRNASLTSRSSIVARSELDELASGNLVVASVDSLYGVDKDTTTWICATIKSVIDEWYYLACRKCSTKMDDNQGHYECSKCQGKRGVFRYKIPFVVADASADATLIGWDRDCEKLLGISCDALRRAIIDRKKISYELPDEIEELVGKTLLFKVRIQARQRFGYTSFSIVRLVDDDKLISNYNQWVVEHTEFDFMTLLMREQEDNKEDDADEVTTPLKVALQKEAVLDTSTAKRNLWEELNNSSEVVLALTAQSASTDKAKSKVNASNDKGKEKVDV</sequence>
<dbReference type="CDD" id="cd04481">
    <property type="entry name" value="RPA1_DBD_B_like"/>
    <property type="match status" value="1"/>
</dbReference>
<evidence type="ECO:0000256" key="2">
    <source>
        <dbReference type="ARBA" id="ARBA00022723"/>
    </source>
</evidence>